<accession>A0AAD9NDJ8</accession>
<dbReference type="CDD" id="cd00038">
    <property type="entry name" value="CAP_ED"/>
    <property type="match status" value="1"/>
</dbReference>
<sequence length="509" mass="58151">MALVRFDDNEIQSSWTKRDKKSTRYKIPDDVEKPVIDYDKLKMLCNIKGLKDNSGNETSAEAHQEFMKKYHTVFVDPHKTKTLPKYLENMSDHKASMLSLGTGTIGNSKSVVAGESTLAHKPGSKPKPPEPELSHDIRQHLASLHKERKNEDPKAILADRIKMLRRILRKLPFERTAQEAEQVYEAVKHFDILSSQMSPQVLKELCVVAQIDSWKDADITIFGNTGLHMILKGSVRPNFHPYLKQRGMKMEFNLPTPEPQPDLPALSIGECFGTLEKVPDRDANSRILTVTTLEMNCEFLKISTSDYQRVKEQIRTRELSEKSNLMKTCKTYKMWTEQPLLKVADLFEWIQFSPNTVLASEGYMSPFIGIIKSGECHVLRQVEAWHHLSNGKKEKSTKQVVMGQLGPTDSFGEVSIIGDEPMNCSIVTSTKVELACIEPPKLKILDDVTVQLLMQSGERTFADITQDEIYEEYIEQELKRRWNEYKHNVVVEVINSKGIRPGYGKWSKQ</sequence>
<dbReference type="Gene3D" id="2.60.120.10">
    <property type="entry name" value="Jelly Rolls"/>
    <property type="match status" value="2"/>
</dbReference>
<feature type="domain" description="Cyclic nucleotide-binding" evidence="1">
    <location>
        <begin position="331"/>
        <end position="438"/>
    </location>
</feature>
<dbReference type="PANTHER" id="PTHR23011">
    <property type="entry name" value="CYCLIC NUCLEOTIDE-BINDING DOMAIN CONTAINING PROTEIN"/>
    <property type="match status" value="1"/>
</dbReference>
<dbReference type="Proteomes" id="UP001208570">
    <property type="component" value="Unassembled WGS sequence"/>
</dbReference>
<dbReference type="PANTHER" id="PTHR23011:SF32">
    <property type="entry name" value="CYCLIC NUCLEOTIDE-BINDING DOMAIN-CONTAINING PROTEIN 1"/>
    <property type="match status" value="1"/>
</dbReference>
<name>A0AAD9NDJ8_9ANNE</name>
<dbReference type="Pfam" id="PF00027">
    <property type="entry name" value="cNMP_binding"/>
    <property type="match status" value="1"/>
</dbReference>
<evidence type="ECO:0000259" key="1">
    <source>
        <dbReference type="PROSITE" id="PS50042"/>
    </source>
</evidence>
<dbReference type="PROSITE" id="PS50042">
    <property type="entry name" value="CNMP_BINDING_3"/>
    <property type="match status" value="1"/>
</dbReference>
<evidence type="ECO:0000313" key="3">
    <source>
        <dbReference type="Proteomes" id="UP001208570"/>
    </source>
</evidence>
<evidence type="ECO:0000313" key="2">
    <source>
        <dbReference type="EMBL" id="KAK2164336.1"/>
    </source>
</evidence>
<dbReference type="SUPFAM" id="SSF51206">
    <property type="entry name" value="cAMP-binding domain-like"/>
    <property type="match status" value="1"/>
</dbReference>
<keyword evidence="3" id="KW-1185">Reference proteome</keyword>
<proteinExistence type="predicted"/>
<protein>
    <recommendedName>
        <fullName evidence="1">Cyclic nucleotide-binding domain-containing protein</fullName>
    </recommendedName>
</protein>
<dbReference type="InterPro" id="IPR018490">
    <property type="entry name" value="cNMP-bd_dom_sf"/>
</dbReference>
<organism evidence="2 3">
    <name type="scientific">Paralvinella palmiformis</name>
    <dbReference type="NCBI Taxonomy" id="53620"/>
    <lineage>
        <taxon>Eukaryota</taxon>
        <taxon>Metazoa</taxon>
        <taxon>Spiralia</taxon>
        <taxon>Lophotrochozoa</taxon>
        <taxon>Annelida</taxon>
        <taxon>Polychaeta</taxon>
        <taxon>Sedentaria</taxon>
        <taxon>Canalipalpata</taxon>
        <taxon>Terebellida</taxon>
        <taxon>Terebelliformia</taxon>
        <taxon>Alvinellidae</taxon>
        <taxon>Paralvinella</taxon>
    </lineage>
</organism>
<dbReference type="AlphaFoldDB" id="A0AAD9NDJ8"/>
<dbReference type="InterPro" id="IPR000595">
    <property type="entry name" value="cNMP-bd_dom"/>
</dbReference>
<dbReference type="InterPro" id="IPR014710">
    <property type="entry name" value="RmlC-like_jellyroll"/>
</dbReference>
<gene>
    <name evidence="2" type="ORF">LSH36_65g00001</name>
</gene>
<comment type="caution">
    <text evidence="2">The sequence shown here is derived from an EMBL/GenBank/DDBJ whole genome shotgun (WGS) entry which is preliminary data.</text>
</comment>
<reference evidence="2" key="1">
    <citation type="journal article" date="2023" name="Mol. Biol. Evol.">
        <title>Third-Generation Sequencing Reveals the Adaptive Role of the Epigenome in Three Deep-Sea Polychaetes.</title>
        <authorList>
            <person name="Perez M."/>
            <person name="Aroh O."/>
            <person name="Sun Y."/>
            <person name="Lan Y."/>
            <person name="Juniper S.K."/>
            <person name="Young C.R."/>
            <person name="Angers B."/>
            <person name="Qian P.Y."/>
        </authorList>
    </citation>
    <scope>NUCLEOTIDE SEQUENCE</scope>
    <source>
        <strain evidence="2">P08H-3</strain>
    </source>
</reference>
<dbReference type="EMBL" id="JAODUP010000065">
    <property type="protein sequence ID" value="KAK2164336.1"/>
    <property type="molecule type" value="Genomic_DNA"/>
</dbReference>